<keyword evidence="4" id="KW-0547">Nucleotide-binding</keyword>
<dbReference type="Pfam" id="PF00162">
    <property type="entry name" value="PGK"/>
    <property type="match status" value="2"/>
</dbReference>
<proteinExistence type="inferred from homology"/>
<dbReference type="EC" id="2.7.2.3" evidence="2 8"/>
<dbReference type="InterPro" id="IPR015824">
    <property type="entry name" value="Phosphoglycerate_kinase_N"/>
</dbReference>
<dbReference type="EMBL" id="LBOG01000005">
    <property type="protein sequence ID" value="KKP30007.1"/>
    <property type="molecule type" value="Genomic_DNA"/>
</dbReference>
<evidence type="ECO:0000313" key="10">
    <source>
        <dbReference type="Proteomes" id="UP000034934"/>
    </source>
</evidence>
<evidence type="ECO:0000256" key="1">
    <source>
        <dbReference type="ARBA" id="ARBA00000642"/>
    </source>
</evidence>
<dbReference type="GO" id="GO:0006094">
    <property type="term" value="P:gluconeogenesis"/>
    <property type="evidence" value="ECO:0007669"/>
    <property type="project" value="TreeGrafter"/>
</dbReference>
<comment type="catalytic activity">
    <reaction evidence="1 8">
        <text>(2R)-3-phosphoglycerate + ATP = (2R)-3-phospho-glyceroyl phosphate + ADP</text>
        <dbReference type="Rhea" id="RHEA:14801"/>
        <dbReference type="ChEBI" id="CHEBI:30616"/>
        <dbReference type="ChEBI" id="CHEBI:57604"/>
        <dbReference type="ChEBI" id="CHEBI:58272"/>
        <dbReference type="ChEBI" id="CHEBI:456216"/>
        <dbReference type="EC" id="2.7.2.3"/>
    </reaction>
</comment>
<dbReference type="InterPro" id="IPR001576">
    <property type="entry name" value="Phosphoglycerate_kinase"/>
</dbReference>
<dbReference type="PANTHER" id="PTHR11406">
    <property type="entry name" value="PHOSPHOGLYCERATE KINASE"/>
    <property type="match status" value="1"/>
</dbReference>
<protein>
    <recommendedName>
        <fullName evidence="2 8">Phosphoglycerate kinase</fullName>
        <ecNumber evidence="2 8">2.7.2.3</ecNumber>
    </recommendedName>
</protein>
<evidence type="ECO:0000313" key="9">
    <source>
        <dbReference type="EMBL" id="KKP30007.1"/>
    </source>
</evidence>
<dbReference type="GO" id="GO:0005829">
    <property type="term" value="C:cytosol"/>
    <property type="evidence" value="ECO:0007669"/>
    <property type="project" value="TreeGrafter"/>
</dbReference>
<evidence type="ECO:0000256" key="7">
    <source>
        <dbReference type="PIRSR" id="PIRSR000724-2"/>
    </source>
</evidence>
<dbReference type="GO" id="GO:0043531">
    <property type="term" value="F:ADP binding"/>
    <property type="evidence" value="ECO:0007669"/>
    <property type="project" value="TreeGrafter"/>
</dbReference>
<dbReference type="GO" id="GO:0006096">
    <property type="term" value="P:glycolytic process"/>
    <property type="evidence" value="ECO:0007669"/>
    <property type="project" value="InterPro"/>
</dbReference>
<dbReference type="InterPro" id="IPR036043">
    <property type="entry name" value="Phosphoglycerate_kinase_sf"/>
</dbReference>
<gene>
    <name evidence="9" type="ORF">UR19_C0005G0009</name>
</gene>
<evidence type="ECO:0000256" key="2">
    <source>
        <dbReference type="ARBA" id="ARBA00013061"/>
    </source>
</evidence>
<dbReference type="AlphaFoldDB" id="A0A0G0BG11"/>
<comment type="similarity">
    <text evidence="8">Belongs to the phosphoglycerate kinase family.</text>
</comment>
<evidence type="ECO:0000256" key="6">
    <source>
        <dbReference type="ARBA" id="ARBA00022840"/>
    </source>
</evidence>
<organism evidence="9 10">
    <name type="scientific">Candidatus Nomurabacteria bacterium GW2011_GWF1_31_48</name>
    <dbReference type="NCBI Taxonomy" id="1618767"/>
    <lineage>
        <taxon>Bacteria</taxon>
        <taxon>Candidatus Nomuraibacteriota</taxon>
    </lineage>
</organism>
<reference evidence="9 10" key="1">
    <citation type="journal article" date="2015" name="Nature">
        <title>rRNA introns, odd ribosomes, and small enigmatic genomes across a large radiation of phyla.</title>
        <authorList>
            <person name="Brown C.T."/>
            <person name="Hug L.A."/>
            <person name="Thomas B.C."/>
            <person name="Sharon I."/>
            <person name="Castelle C.J."/>
            <person name="Singh A."/>
            <person name="Wilkins M.J."/>
            <person name="Williams K.H."/>
            <person name="Banfield J.F."/>
        </authorList>
    </citation>
    <scope>NUCLEOTIDE SEQUENCE [LARGE SCALE GENOMIC DNA]</scope>
</reference>
<dbReference type="PANTHER" id="PTHR11406:SF23">
    <property type="entry name" value="PHOSPHOGLYCERATE KINASE 1, CHLOROPLASTIC-RELATED"/>
    <property type="match status" value="1"/>
</dbReference>
<keyword evidence="3 8" id="KW-0808">Transferase</keyword>
<dbReference type="SUPFAM" id="SSF53748">
    <property type="entry name" value="Phosphoglycerate kinase"/>
    <property type="match status" value="1"/>
</dbReference>
<feature type="binding site" evidence="7">
    <location>
        <position position="287"/>
    </location>
    <ligand>
        <name>ATP</name>
        <dbReference type="ChEBI" id="CHEBI:30616"/>
    </ligand>
</feature>
<evidence type="ECO:0000256" key="4">
    <source>
        <dbReference type="ARBA" id="ARBA00022741"/>
    </source>
</evidence>
<keyword evidence="6 7" id="KW-0067">ATP-binding</keyword>
<dbReference type="PROSITE" id="PS00111">
    <property type="entry name" value="PGLYCERATE_KINASE"/>
    <property type="match status" value="1"/>
</dbReference>
<sequence length="354" mass="39474">MRSIKQIKNLKNKKVLVRVDFNVPIKNGIILDDFRIKKSLPTIKFLINKGANVLLMTHLGKDGSESLEPIIKHFFKISKISKNRVSFFENIRKFEGETKNDKNFAKEISKLGDIYVNDAFSVSHRNHASILSLPKYLPSYAGFQLEEEVKSLSRVIKNIKHPFLYITGGAKFSTKLPLIKRYIKTADYVFVGGALGNTLLKKKGCETGISLVDSENYDFKNILKSKKIILPKDVLVSSNNKLIEKNLEKIEKGDNIIDIGENTVKDLTSLIKKSKLILWNGPLGEYEKDGGEATKKILKIISKTNTESIIGGGDIVSLISKLKLEKKFTFVSTGGGATLDFLSNGTLPGIKALK</sequence>
<evidence type="ECO:0000256" key="5">
    <source>
        <dbReference type="ARBA" id="ARBA00022777"/>
    </source>
</evidence>
<name>A0A0G0BG11_9BACT</name>
<dbReference type="GO" id="GO:0005524">
    <property type="term" value="F:ATP binding"/>
    <property type="evidence" value="ECO:0007669"/>
    <property type="project" value="UniProtKB-KW"/>
</dbReference>
<keyword evidence="5 8" id="KW-0418">Kinase</keyword>
<dbReference type="InterPro" id="IPR015911">
    <property type="entry name" value="Phosphoglycerate_kinase_CS"/>
</dbReference>
<dbReference type="Proteomes" id="UP000034934">
    <property type="component" value="Unassembled WGS sequence"/>
</dbReference>
<dbReference type="PATRIC" id="fig|1618767.3.peg.562"/>
<comment type="caution">
    <text evidence="9">The sequence shown here is derived from an EMBL/GenBank/DDBJ whole genome shotgun (WGS) entry which is preliminary data.</text>
</comment>
<dbReference type="PIRSF" id="PIRSF000724">
    <property type="entry name" value="Pgk"/>
    <property type="match status" value="1"/>
</dbReference>
<evidence type="ECO:0000256" key="3">
    <source>
        <dbReference type="ARBA" id="ARBA00022679"/>
    </source>
</evidence>
<feature type="binding site" evidence="7">
    <location>
        <position position="175"/>
    </location>
    <ligand>
        <name>ATP</name>
        <dbReference type="ChEBI" id="CHEBI:30616"/>
    </ligand>
</feature>
<evidence type="ECO:0000256" key="8">
    <source>
        <dbReference type="RuleBase" id="RU000532"/>
    </source>
</evidence>
<dbReference type="Gene3D" id="3.40.50.1260">
    <property type="entry name" value="Phosphoglycerate kinase, N-terminal domain"/>
    <property type="match status" value="3"/>
</dbReference>
<dbReference type="PRINTS" id="PR00477">
    <property type="entry name" value="PHGLYCKINASE"/>
</dbReference>
<dbReference type="GO" id="GO:0004618">
    <property type="term" value="F:phosphoglycerate kinase activity"/>
    <property type="evidence" value="ECO:0007669"/>
    <property type="project" value="UniProtKB-EC"/>
</dbReference>
<accession>A0A0G0BG11</accession>